<dbReference type="PANTHER" id="PTHR33481:SF1">
    <property type="entry name" value="ENDONUCLEASE_EXONUCLEASE_PHOSPHATASE DOMAIN-CONTAINING PROTEIN-RELATED"/>
    <property type="match status" value="1"/>
</dbReference>
<dbReference type="EMBL" id="JAJTJA010000008">
    <property type="protein sequence ID" value="KAH8695659.1"/>
    <property type="molecule type" value="Genomic_DNA"/>
</dbReference>
<comment type="caution">
    <text evidence="1">The sequence shown here is derived from an EMBL/GenBank/DDBJ whole genome shotgun (WGS) entry which is preliminary data.</text>
</comment>
<protein>
    <recommendedName>
        <fullName evidence="3">Reverse transcriptase</fullName>
    </recommendedName>
</protein>
<name>A0AAD4KM39_9EURO</name>
<dbReference type="Proteomes" id="UP001201262">
    <property type="component" value="Unassembled WGS sequence"/>
</dbReference>
<dbReference type="PANTHER" id="PTHR33481">
    <property type="entry name" value="REVERSE TRANSCRIPTASE"/>
    <property type="match status" value="1"/>
</dbReference>
<reference evidence="1" key="1">
    <citation type="submission" date="2021-12" db="EMBL/GenBank/DDBJ databases">
        <title>Convergent genome expansion in fungi linked to evolution of root-endophyte symbiosis.</title>
        <authorList>
            <consortium name="DOE Joint Genome Institute"/>
            <person name="Ke Y.-H."/>
            <person name="Bonito G."/>
            <person name="Liao H.-L."/>
            <person name="Looney B."/>
            <person name="Rojas-Flechas A."/>
            <person name="Nash J."/>
            <person name="Hameed K."/>
            <person name="Schadt C."/>
            <person name="Martin F."/>
            <person name="Crous P.W."/>
            <person name="Miettinen O."/>
            <person name="Magnuson J.K."/>
            <person name="Labbe J."/>
            <person name="Jacobson D."/>
            <person name="Doktycz M.J."/>
            <person name="Veneault-Fourrey C."/>
            <person name="Kuo A."/>
            <person name="Mondo S."/>
            <person name="Calhoun S."/>
            <person name="Riley R."/>
            <person name="Ohm R."/>
            <person name="LaButti K."/>
            <person name="Andreopoulos B."/>
            <person name="Pangilinan J."/>
            <person name="Nolan M."/>
            <person name="Tritt A."/>
            <person name="Clum A."/>
            <person name="Lipzen A."/>
            <person name="Daum C."/>
            <person name="Barry K."/>
            <person name="Grigoriev I.V."/>
            <person name="Vilgalys R."/>
        </authorList>
    </citation>
    <scope>NUCLEOTIDE SEQUENCE</scope>
    <source>
        <strain evidence="1">PMI_201</strain>
    </source>
</reference>
<dbReference type="RefSeq" id="XP_046070801.1">
    <property type="nucleotide sequence ID" value="XM_046221880.1"/>
</dbReference>
<evidence type="ECO:0000313" key="2">
    <source>
        <dbReference type="Proteomes" id="UP001201262"/>
    </source>
</evidence>
<feature type="non-terminal residue" evidence="1">
    <location>
        <position position="1"/>
    </location>
</feature>
<proteinExistence type="predicted"/>
<evidence type="ECO:0008006" key="3">
    <source>
        <dbReference type="Google" id="ProtNLM"/>
    </source>
</evidence>
<organism evidence="1 2">
    <name type="scientific">Talaromyces proteolyticus</name>
    <dbReference type="NCBI Taxonomy" id="1131652"/>
    <lineage>
        <taxon>Eukaryota</taxon>
        <taxon>Fungi</taxon>
        <taxon>Dikarya</taxon>
        <taxon>Ascomycota</taxon>
        <taxon>Pezizomycotina</taxon>
        <taxon>Eurotiomycetes</taxon>
        <taxon>Eurotiomycetidae</taxon>
        <taxon>Eurotiales</taxon>
        <taxon>Trichocomaceae</taxon>
        <taxon>Talaromyces</taxon>
        <taxon>Talaromyces sect. Bacilispori</taxon>
    </lineage>
</organism>
<gene>
    <name evidence="1" type="ORF">BGW36DRAFT_453748</name>
</gene>
<dbReference type="GeneID" id="70252167"/>
<sequence>ITPKRVHEALFSQSIKKAPGVDRLNFKAWRLVWRFDPERLVALARQCLRLGVHPDVWKVAKRVILKKPGKPNYALVKAWRVISLLSCLGRVT</sequence>
<keyword evidence="2" id="KW-1185">Reference proteome</keyword>
<accession>A0AAD4KM39</accession>
<dbReference type="AlphaFoldDB" id="A0AAD4KM39"/>
<evidence type="ECO:0000313" key="1">
    <source>
        <dbReference type="EMBL" id="KAH8695659.1"/>
    </source>
</evidence>